<sequence>MTRVSHLRIGCLLLLATGLCSSLAAQAARITVTDAATGEPLTEAVVEVDTEGAPKPAPSSEEVYQRNAAFHPHVSVVSAGSRVSFPNRDNTRHHVYSFSPTGVFDLNLFQQDTPPPVLFDTPGIAVLGCNIHDQMQAFIVVSEAATFAMTDEYGQVNLTDLPPGEHRLRVWHPRLEETHQQWWESPQPLGETDVRSVSLSLSVPAKTAAEPSALQQRFNHALSQ</sequence>
<feature type="chain" id="PRO_5011637887" description="Plastocyanin" evidence="1">
    <location>
        <begin position="28"/>
        <end position="224"/>
    </location>
</feature>
<name>A0A1G7ULR8_9GAMM</name>
<proteinExistence type="predicted"/>
<protein>
    <recommendedName>
        <fullName evidence="4">Plastocyanin</fullName>
    </recommendedName>
</protein>
<dbReference type="AlphaFoldDB" id="A0A1G7ULR8"/>
<gene>
    <name evidence="2" type="ORF">SAMN05216571_11532</name>
</gene>
<dbReference type="SUPFAM" id="SSF49503">
    <property type="entry name" value="Cupredoxins"/>
    <property type="match status" value="1"/>
</dbReference>
<dbReference type="RefSeq" id="WP_139172646.1">
    <property type="nucleotide sequence ID" value="NZ_FNCI01000015.1"/>
</dbReference>
<dbReference type="OrthoDB" id="9772097at2"/>
<reference evidence="2 3" key="1">
    <citation type="submission" date="2016-10" db="EMBL/GenBank/DDBJ databases">
        <authorList>
            <person name="de Groot N.N."/>
        </authorList>
    </citation>
    <scope>NUCLEOTIDE SEQUENCE [LARGE SCALE GENOMIC DNA]</scope>
    <source>
        <strain evidence="2 3">BH539</strain>
    </source>
</reference>
<dbReference type="Gene3D" id="2.60.40.420">
    <property type="entry name" value="Cupredoxins - blue copper proteins"/>
    <property type="match status" value="1"/>
</dbReference>
<dbReference type="InterPro" id="IPR008969">
    <property type="entry name" value="CarboxyPept-like_regulatory"/>
</dbReference>
<dbReference type="InterPro" id="IPR034242">
    <property type="entry name" value="MauL"/>
</dbReference>
<dbReference type="EMBL" id="FNCI01000015">
    <property type="protein sequence ID" value="SDG48039.1"/>
    <property type="molecule type" value="Genomic_DNA"/>
</dbReference>
<dbReference type="SUPFAM" id="SSF49464">
    <property type="entry name" value="Carboxypeptidase regulatory domain-like"/>
    <property type="match status" value="1"/>
</dbReference>
<evidence type="ECO:0000313" key="3">
    <source>
        <dbReference type="Proteomes" id="UP000198641"/>
    </source>
</evidence>
<dbReference type="Proteomes" id="UP000198641">
    <property type="component" value="Unassembled WGS sequence"/>
</dbReference>
<dbReference type="InterPro" id="IPR008972">
    <property type="entry name" value="Cupredoxin"/>
</dbReference>
<evidence type="ECO:0008006" key="4">
    <source>
        <dbReference type="Google" id="ProtNLM"/>
    </source>
</evidence>
<evidence type="ECO:0000256" key="1">
    <source>
        <dbReference type="SAM" id="SignalP"/>
    </source>
</evidence>
<keyword evidence="1" id="KW-0732">Signal</keyword>
<feature type="signal peptide" evidence="1">
    <location>
        <begin position="1"/>
        <end position="27"/>
    </location>
</feature>
<keyword evidence="3" id="KW-1185">Reference proteome</keyword>
<dbReference type="STRING" id="284577.SAMN05216571_11532"/>
<dbReference type="CDD" id="cd04221">
    <property type="entry name" value="MauL"/>
    <property type="match status" value="1"/>
</dbReference>
<organism evidence="2 3">
    <name type="scientific">Onishia taeanensis</name>
    <dbReference type="NCBI Taxonomy" id="284577"/>
    <lineage>
        <taxon>Bacteria</taxon>
        <taxon>Pseudomonadati</taxon>
        <taxon>Pseudomonadota</taxon>
        <taxon>Gammaproteobacteria</taxon>
        <taxon>Oceanospirillales</taxon>
        <taxon>Halomonadaceae</taxon>
        <taxon>Onishia</taxon>
    </lineage>
</organism>
<accession>A0A1G7ULR8</accession>
<evidence type="ECO:0000313" key="2">
    <source>
        <dbReference type="EMBL" id="SDG48039.1"/>
    </source>
</evidence>